<organism evidence="5 6">
    <name type="scientific">Flavobacterium degerlachei</name>
    <dbReference type="NCBI Taxonomy" id="229203"/>
    <lineage>
        <taxon>Bacteria</taxon>
        <taxon>Pseudomonadati</taxon>
        <taxon>Bacteroidota</taxon>
        <taxon>Flavobacteriia</taxon>
        <taxon>Flavobacteriales</taxon>
        <taxon>Flavobacteriaceae</taxon>
        <taxon>Flavobacterium</taxon>
    </lineage>
</organism>
<evidence type="ECO:0000313" key="6">
    <source>
        <dbReference type="Proteomes" id="UP000198569"/>
    </source>
</evidence>
<dbReference type="PANTHER" id="PTHR23416">
    <property type="entry name" value="SIALIC ACID SYNTHASE-RELATED"/>
    <property type="match status" value="1"/>
</dbReference>
<dbReference type="EMBL" id="FNMV01000004">
    <property type="protein sequence ID" value="SDW69368.1"/>
    <property type="molecule type" value="Genomic_DNA"/>
</dbReference>
<evidence type="ECO:0000256" key="3">
    <source>
        <dbReference type="ARBA" id="ARBA00022737"/>
    </source>
</evidence>
<keyword evidence="3" id="KW-0677">Repeat</keyword>
<dbReference type="SUPFAM" id="SSF51161">
    <property type="entry name" value="Trimeric LpxA-like enzymes"/>
    <property type="match status" value="1"/>
</dbReference>
<dbReference type="InterPro" id="IPR001451">
    <property type="entry name" value="Hexapep"/>
</dbReference>
<dbReference type="Gene3D" id="2.160.10.10">
    <property type="entry name" value="Hexapeptide repeat proteins"/>
    <property type="match status" value="1"/>
</dbReference>
<dbReference type="InterPro" id="IPR018357">
    <property type="entry name" value="Hexapep_transf_CS"/>
</dbReference>
<evidence type="ECO:0000256" key="2">
    <source>
        <dbReference type="ARBA" id="ARBA00022679"/>
    </source>
</evidence>
<sequence>MQFLFIIFFKVMRRVKRNVLKPIDWLLCYFIMYSNGVIFYDFISTGIPLIDIALGGKFFVGTNFKMNNRESTNPIGRFQHCSIVVGKKGVLVIGNNVGMSSTAIVCHENIEIGNNVNFGGNVTIYDTDFHSLNPKVRINKATDRIGAQCKPVNIGDNVFIGAHSTILKGVIIGDNAIIGACSVVTKDVPTNEIWAGNPAKFIKKI</sequence>
<dbReference type="Proteomes" id="UP000198569">
    <property type="component" value="Unassembled WGS sequence"/>
</dbReference>
<dbReference type="OrthoDB" id="9801697at2"/>
<evidence type="ECO:0000313" key="5">
    <source>
        <dbReference type="EMBL" id="SDW69368.1"/>
    </source>
</evidence>
<dbReference type="InterPro" id="IPR011004">
    <property type="entry name" value="Trimer_LpxA-like_sf"/>
</dbReference>
<evidence type="ECO:0000256" key="4">
    <source>
        <dbReference type="ARBA" id="ARBA00023315"/>
    </source>
</evidence>
<dbReference type="CDD" id="cd04647">
    <property type="entry name" value="LbH_MAT_like"/>
    <property type="match status" value="1"/>
</dbReference>
<evidence type="ECO:0000256" key="1">
    <source>
        <dbReference type="ARBA" id="ARBA00007274"/>
    </source>
</evidence>
<protein>
    <submittedName>
        <fullName evidence="5">Hexapeptide repeat of succinyl-transferase</fullName>
    </submittedName>
</protein>
<dbReference type="STRING" id="229203.SAMN05444338_104114"/>
<keyword evidence="6" id="KW-1185">Reference proteome</keyword>
<dbReference type="Pfam" id="PF00132">
    <property type="entry name" value="Hexapep"/>
    <property type="match status" value="1"/>
</dbReference>
<dbReference type="GO" id="GO:0008374">
    <property type="term" value="F:O-acyltransferase activity"/>
    <property type="evidence" value="ECO:0007669"/>
    <property type="project" value="TreeGrafter"/>
</dbReference>
<gene>
    <name evidence="5" type="ORF">SAMN05444338_104114</name>
</gene>
<dbReference type="PROSITE" id="PS00101">
    <property type="entry name" value="HEXAPEP_TRANSFERASES"/>
    <property type="match status" value="1"/>
</dbReference>
<proteinExistence type="inferred from homology"/>
<dbReference type="AlphaFoldDB" id="A0A1H2VM49"/>
<comment type="similarity">
    <text evidence="1">Belongs to the transferase hexapeptide repeat family.</text>
</comment>
<accession>A0A1H2VM49</accession>
<keyword evidence="4" id="KW-0012">Acyltransferase</keyword>
<name>A0A1H2VM49_9FLAO</name>
<reference evidence="6" key="1">
    <citation type="submission" date="2016-10" db="EMBL/GenBank/DDBJ databases">
        <authorList>
            <person name="Varghese N."/>
            <person name="Submissions S."/>
        </authorList>
    </citation>
    <scope>NUCLEOTIDE SEQUENCE [LARGE SCALE GENOMIC DNA]</scope>
    <source>
        <strain evidence="6">DSM 15718</strain>
    </source>
</reference>
<keyword evidence="2 5" id="KW-0808">Transferase</keyword>
<dbReference type="PANTHER" id="PTHR23416:SF23">
    <property type="entry name" value="ACETYLTRANSFERASE C18B11.09C-RELATED"/>
    <property type="match status" value="1"/>
</dbReference>
<dbReference type="InterPro" id="IPR051159">
    <property type="entry name" value="Hexapeptide_acetyltransf"/>
</dbReference>